<dbReference type="InterPro" id="IPR039426">
    <property type="entry name" value="TonB-dep_rcpt-like"/>
</dbReference>
<dbReference type="Gene3D" id="2.40.170.20">
    <property type="entry name" value="TonB-dependent receptor, beta-barrel domain"/>
    <property type="match status" value="2"/>
</dbReference>
<evidence type="ECO:0000313" key="12">
    <source>
        <dbReference type="EMBL" id="KGQ03824.1"/>
    </source>
</evidence>
<keyword evidence="12" id="KW-0675">Receptor</keyword>
<dbReference type="PANTHER" id="PTHR32552:SF81">
    <property type="entry name" value="TONB-DEPENDENT OUTER MEMBRANE RECEPTOR"/>
    <property type="match status" value="1"/>
</dbReference>
<evidence type="ECO:0000256" key="4">
    <source>
        <dbReference type="ARBA" id="ARBA00022692"/>
    </source>
</evidence>
<comment type="caution">
    <text evidence="12">The sequence shown here is derived from an EMBL/GenBank/DDBJ whole genome shotgun (WGS) entry which is preliminary data.</text>
</comment>
<dbReference type="SUPFAM" id="SSF53850">
    <property type="entry name" value="Periplasmic binding protein-like II"/>
    <property type="match status" value="1"/>
</dbReference>
<keyword evidence="4" id="KW-0812">Transmembrane</keyword>
<feature type="domain" description="Solute-binding protein family 5" evidence="10">
    <location>
        <begin position="691"/>
        <end position="992"/>
    </location>
</feature>
<dbReference type="GO" id="GO:0006826">
    <property type="term" value="P:iron ion transport"/>
    <property type="evidence" value="ECO:0007669"/>
    <property type="project" value="UniProtKB-KW"/>
</dbReference>
<evidence type="ECO:0000313" key="13">
    <source>
        <dbReference type="Proteomes" id="UP000030106"/>
    </source>
</evidence>
<keyword evidence="7" id="KW-0798">TonB box</keyword>
<organism evidence="12 13">
    <name type="scientific">Beauveria bassiana D1-5</name>
    <dbReference type="NCBI Taxonomy" id="1245745"/>
    <lineage>
        <taxon>Eukaryota</taxon>
        <taxon>Fungi</taxon>
        <taxon>Dikarya</taxon>
        <taxon>Ascomycota</taxon>
        <taxon>Pezizomycotina</taxon>
        <taxon>Sordariomycetes</taxon>
        <taxon>Hypocreomycetidae</taxon>
        <taxon>Hypocreales</taxon>
        <taxon>Cordycipitaceae</taxon>
        <taxon>Beauveria</taxon>
    </lineage>
</organism>
<accession>A0A0A2VSQ3</accession>
<dbReference type="CDD" id="cd01347">
    <property type="entry name" value="ligand_gated_channel"/>
    <property type="match status" value="1"/>
</dbReference>
<protein>
    <submittedName>
        <fullName evidence="12">Pesticin receptor</fullName>
    </submittedName>
</protein>
<dbReference type="SUPFAM" id="SSF56935">
    <property type="entry name" value="Porins"/>
    <property type="match status" value="1"/>
</dbReference>
<feature type="domain" description="TonB-dependent receptor plug" evidence="11">
    <location>
        <begin position="3"/>
        <end position="102"/>
    </location>
</feature>
<keyword evidence="6" id="KW-0406">Ion transport</keyword>
<evidence type="ECO:0000256" key="8">
    <source>
        <dbReference type="ARBA" id="ARBA00023136"/>
    </source>
</evidence>
<dbReference type="InterPro" id="IPR012910">
    <property type="entry name" value="Plug_dom"/>
</dbReference>
<dbReference type="Pfam" id="PF00496">
    <property type="entry name" value="SBP_bac_5"/>
    <property type="match status" value="1"/>
</dbReference>
<keyword evidence="2" id="KW-0813">Transport</keyword>
<dbReference type="Gene3D" id="3.10.105.10">
    <property type="entry name" value="Dipeptide-binding Protein, Domain 3"/>
    <property type="match status" value="1"/>
</dbReference>
<sequence length="1107" mass="121211">MTLFDRQTLDDRRIDDVGHLIRDVPNISFSSLGDMRSTYMSIRGVGPMAQPLGFDDTSVVTYIDGVPQPAFGSDLRFLDVERIEVLRGPQGTVFGRNAQAGAINITTRQPGDTFEGILRAEAGLNSKSENVGQLTVSGPLIDDRLGGRFSAAYSNLGADVDNNTPGGKLGKMETGVFRGSLVFTPDDLTRFVLTGNYERNNNTPSNFILKKGPNFPTVKLDPKGWVDREVSGLSLTASRQLDGMQFTSVSAVNHYDFKNLTNNSEALTFSKVFGRPASAFIPATDWSTYDESQNSLYQELRLSSLDDANIVWVGGINYLHDSYRLTTKYDSAFFASTNGTRNGDFTTNSYAAFGEVTVPLFGSEKLKGRAALSYDLTDDSTIYTSVTRGAKSGGFPNYTNNAPSGLKDTPYKDSSSWSYEIGSKNRFLNGRAELNASLFYNVVKDENLFAMDSASFTFVPKPIDTRNYGMELEGSLQLTEHWKFSGGAGYTHTALRNVSDDVAASSGARSGNRVPAVPKFNTNLTLQYYDSAAWLGLPEANIFALAQHQYVGSREADVGSHFKLDAYQLYNAKVGLEFSSFDVYVFGQNLTNERPQYIGLYYGPGSEAVTVGHGRVLGVGWLFLGVAMALPAAQAAGDRTLRVVMLGSQSETLDYGRAQTYYPWVVTGNVCDVLVAYKQGNLDYQLSRAITSNQDATRWTVSLRSGVRFSDGSPLTADDVLASLRFLAASPGFAGFFSDVDMQASHVVNAEELELVLTRPRADLVTTVLTAASMVWKQGRGDVAIPICSGPYQVTSFNAQNGALLSRNPYAWHPAAWFDRIEIRPLADATARVNALLSGTADYAFDIPVSSARSVEGRQGWQIIRSGVENASGYYFAMNTRVKPFDDVEVRQALKTLVNRQQLLDVVLGGYGYRGNDVFGQGLSGFDNQLPQRQTDAALAQALLRKKNITQLTLLTADLTPGLNDAAELLRQQLADVGITLRIETVAAADYLGDISRLHQAQMLSMYALNRPFLAAIPMLFGDDNPYNYGGWYPDDFAAGVEQARKTLDPQRQQQQLNQLQQQLWQQGPYLLWGYRDQLSAAVTALQGVELNQGIPLFRSARIAGGQ</sequence>
<dbReference type="AlphaFoldDB" id="A0A0A2VSQ3"/>
<evidence type="ECO:0000256" key="1">
    <source>
        <dbReference type="ARBA" id="ARBA00004571"/>
    </source>
</evidence>
<name>A0A0A2VSQ3_BEABA</name>
<dbReference type="Proteomes" id="UP000030106">
    <property type="component" value="Unassembled WGS sequence"/>
</dbReference>
<dbReference type="Gene3D" id="3.40.190.10">
    <property type="entry name" value="Periplasmic binding protein-like II"/>
    <property type="match status" value="1"/>
</dbReference>
<keyword evidence="8" id="KW-0472">Membrane</keyword>
<proteinExistence type="predicted"/>
<dbReference type="EMBL" id="ANFO01001152">
    <property type="protein sequence ID" value="KGQ03824.1"/>
    <property type="molecule type" value="Genomic_DNA"/>
</dbReference>
<dbReference type="InterPro" id="IPR036942">
    <property type="entry name" value="Beta-barrel_TonB_sf"/>
</dbReference>
<comment type="subcellular location">
    <subcellularLocation>
        <location evidence="1">Cell outer membrane</location>
        <topology evidence="1">Multi-pass membrane protein</topology>
    </subcellularLocation>
</comment>
<gene>
    <name evidence="12" type="ORF">BBAD15_g10938</name>
</gene>
<evidence type="ECO:0000259" key="10">
    <source>
        <dbReference type="Pfam" id="PF00496"/>
    </source>
</evidence>
<evidence type="ECO:0000256" key="6">
    <source>
        <dbReference type="ARBA" id="ARBA00023065"/>
    </source>
</evidence>
<keyword evidence="9" id="KW-0998">Cell outer membrane</keyword>
<dbReference type="PANTHER" id="PTHR32552">
    <property type="entry name" value="FERRICHROME IRON RECEPTOR-RELATED"/>
    <property type="match status" value="1"/>
</dbReference>
<dbReference type="InterPro" id="IPR000914">
    <property type="entry name" value="SBP_5_dom"/>
</dbReference>
<evidence type="ECO:0000256" key="2">
    <source>
        <dbReference type="ARBA" id="ARBA00022448"/>
    </source>
</evidence>
<evidence type="ECO:0000256" key="9">
    <source>
        <dbReference type="ARBA" id="ARBA00023237"/>
    </source>
</evidence>
<keyword evidence="3" id="KW-0410">Iron transport</keyword>
<keyword evidence="5" id="KW-0408">Iron</keyword>
<evidence type="ECO:0000259" key="11">
    <source>
        <dbReference type="Pfam" id="PF07715"/>
    </source>
</evidence>
<reference evidence="12 13" key="1">
    <citation type="submission" date="2012-10" db="EMBL/GenBank/DDBJ databases">
        <title>Genome sequencing and analysis of entomopathogenic fungi Beauveria bassiana D1-5.</title>
        <authorList>
            <person name="Li Q."/>
            <person name="Wang L."/>
            <person name="Zhang Z."/>
            <person name="Wang Q."/>
            <person name="Ren J."/>
            <person name="Wang M."/>
            <person name="Xu W."/>
            <person name="Wang J."/>
            <person name="Lu Y."/>
            <person name="Du Q."/>
            <person name="Sun Z."/>
        </authorList>
    </citation>
    <scope>NUCLEOTIDE SEQUENCE [LARGE SCALE GENOMIC DNA]</scope>
    <source>
        <strain evidence="12 13">D1-5</strain>
    </source>
</reference>
<dbReference type="PROSITE" id="PS52016">
    <property type="entry name" value="TONB_DEPENDENT_REC_3"/>
    <property type="match status" value="1"/>
</dbReference>
<evidence type="ECO:0000256" key="5">
    <source>
        <dbReference type="ARBA" id="ARBA00023004"/>
    </source>
</evidence>
<evidence type="ECO:0000256" key="3">
    <source>
        <dbReference type="ARBA" id="ARBA00022496"/>
    </source>
</evidence>
<dbReference type="HOGENOM" id="CLU_282273_0_0_1"/>
<evidence type="ECO:0000256" key="7">
    <source>
        <dbReference type="ARBA" id="ARBA00023077"/>
    </source>
</evidence>
<dbReference type="Pfam" id="PF07715">
    <property type="entry name" value="Plug"/>
    <property type="match status" value="1"/>
</dbReference>